<proteinExistence type="predicted"/>
<name>A0A4S3KHQ1_9GAMM</name>
<dbReference type="AlphaFoldDB" id="A0A4S3KHQ1"/>
<evidence type="ECO:0000313" key="3">
    <source>
        <dbReference type="EMBL" id="THD08247.1"/>
    </source>
</evidence>
<keyword evidence="4" id="KW-1185">Reference proteome</keyword>
<sequence>MPAAGDWRARAARQRHRWREPPVERATHRWTLAAVLLLHALFALVAWYGTRPPAPRAEAAVPEQFLQIRLIEDTPASHAPPPLTLPPAPPPPSAVPPPVRARPEPPAKGAMVVQSPPRLYDEHGQPLLPPAPASSAPAPDYVQRMPQGDTQVMRHDSPIKYKPTRFADDWEKGGSSVDSALQKLVDKTTKKTTIHLPGGIRIHCAVSLAMLAGGCGGDPPPPPSAKSGDMRLNMAPASTPDGRTHGFVPPSVEACIAMYRDGKPLAQGCPVDTPDRAVDEELRERKAARGTGH</sequence>
<keyword evidence="2" id="KW-1133">Transmembrane helix</keyword>
<reference evidence="3 4" key="1">
    <citation type="submission" date="2017-02" db="EMBL/GenBank/DDBJ databases">
        <title>Whole genome sequencing of Rhodanobacter lindaniclasticus DSM 17932.</title>
        <authorList>
            <person name="Kumar S."/>
            <person name="Patil P."/>
            <person name="Patil P.B."/>
        </authorList>
    </citation>
    <scope>NUCLEOTIDE SEQUENCE [LARGE SCALE GENOMIC DNA]</scope>
    <source>
        <strain evidence="3 4">DSM 17932</strain>
    </source>
</reference>
<feature type="compositionally biased region" description="Pro residues" evidence="1">
    <location>
        <begin position="78"/>
        <end position="106"/>
    </location>
</feature>
<dbReference type="RefSeq" id="WP_136257841.1">
    <property type="nucleotide sequence ID" value="NZ_MWIO01000017.1"/>
</dbReference>
<feature type="region of interest" description="Disordered" evidence="1">
    <location>
        <begin position="217"/>
        <end position="245"/>
    </location>
</feature>
<evidence type="ECO:0000313" key="4">
    <source>
        <dbReference type="Proteomes" id="UP000306317"/>
    </source>
</evidence>
<evidence type="ECO:0000256" key="2">
    <source>
        <dbReference type="SAM" id="Phobius"/>
    </source>
</evidence>
<comment type="caution">
    <text evidence="3">The sequence shown here is derived from an EMBL/GenBank/DDBJ whole genome shotgun (WGS) entry which is preliminary data.</text>
</comment>
<accession>A0A4S3KHQ1</accession>
<organism evidence="3 4">
    <name type="scientific">Rhodanobacter lindaniclasticus</name>
    <dbReference type="NCBI Taxonomy" id="75310"/>
    <lineage>
        <taxon>Bacteria</taxon>
        <taxon>Pseudomonadati</taxon>
        <taxon>Pseudomonadota</taxon>
        <taxon>Gammaproteobacteria</taxon>
        <taxon>Lysobacterales</taxon>
        <taxon>Rhodanobacteraceae</taxon>
        <taxon>Rhodanobacter</taxon>
    </lineage>
</organism>
<dbReference type="EMBL" id="MWIO01000017">
    <property type="protein sequence ID" value="THD08247.1"/>
    <property type="molecule type" value="Genomic_DNA"/>
</dbReference>
<protein>
    <submittedName>
        <fullName evidence="3">Uncharacterized protein</fullName>
    </submittedName>
</protein>
<keyword evidence="2" id="KW-0472">Membrane</keyword>
<keyword evidence="2" id="KW-0812">Transmembrane</keyword>
<feature type="transmembrane region" description="Helical" evidence="2">
    <location>
        <begin position="30"/>
        <end position="48"/>
    </location>
</feature>
<evidence type="ECO:0000256" key="1">
    <source>
        <dbReference type="SAM" id="MobiDB-lite"/>
    </source>
</evidence>
<dbReference type="OrthoDB" id="5949272at2"/>
<dbReference type="Proteomes" id="UP000306317">
    <property type="component" value="Unassembled WGS sequence"/>
</dbReference>
<feature type="region of interest" description="Disordered" evidence="1">
    <location>
        <begin position="75"/>
        <end position="144"/>
    </location>
</feature>
<gene>
    <name evidence="3" type="ORF">B1991_06150</name>
</gene>